<dbReference type="AlphaFoldDB" id="A0A7S3VGM9"/>
<dbReference type="SMART" id="SM00165">
    <property type="entry name" value="UBA"/>
    <property type="match status" value="1"/>
</dbReference>
<feature type="compositionally biased region" description="Low complexity" evidence="2">
    <location>
        <begin position="568"/>
        <end position="593"/>
    </location>
</feature>
<dbReference type="GO" id="GO:0006511">
    <property type="term" value="P:ubiquitin-dependent protein catabolic process"/>
    <property type="evidence" value="ECO:0007669"/>
    <property type="project" value="TreeGrafter"/>
</dbReference>
<dbReference type="InterPro" id="IPR006636">
    <property type="entry name" value="STI1_HS-bd"/>
</dbReference>
<feature type="compositionally biased region" description="Polar residues" evidence="2">
    <location>
        <begin position="97"/>
        <end position="107"/>
    </location>
</feature>
<dbReference type="InterPro" id="IPR009060">
    <property type="entry name" value="UBA-like_sf"/>
</dbReference>
<dbReference type="CDD" id="cd14399">
    <property type="entry name" value="UBA_PLICs"/>
    <property type="match status" value="1"/>
</dbReference>
<reference evidence="5" key="1">
    <citation type="submission" date="2021-01" db="EMBL/GenBank/DDBJ databases">
        <authorList>
            <person name="Corre E."/>
            <person name="Pelletier E."/>
            <person name="Niang G."/>
            <person name="Scheremetjew M."/>
            <person name="Finn R."/>
            <person name="Kale V."/>
            <person name="Holt S."/>
            <person name="Cochrane G."/>
            <person name="Meng A."/>
            <person name="Brown T."/>
            <person name="Cohen L."/>
        </authorList>
    </citation>
    <scope>NUCLEOTIDE SEQUENCE</scope>
    <source>
        <strain evidence="5">MM31A-1</strain>
    </source>
</reference>
<dbReference type="GO" id="GO:0005829">
    <property type="term" value="C:cytosol"/>
    <property type="evidence" value="ECO:0007669"/>
    <property type="project" value="TreeGrafter"/>
</dbReference>
<protein>
    <recommendedName>
        <fullName evidence="1">Ubiquilin</fullName>
    </recommendedName>
</protein>
<dbReference type="Gene3D" id="1.10.260.100">
    <property type="match status" value="1"/>
</dbReference>
<feature type="domain" description="UBA" evidence="3">
    <location>
        <begin position="515"/>
        <end position="559"/>
    </location>
</feature>
<evidence type="ECO:0000259" key="4">
    <source>
        <dbReference type="PROSITE" id="PS50053"/>
    </source>
</evidence>
<name>A0A7S3VGM9_9STRA</name>
<feature type="compositionally biased region" description="Basic and acidic residues" evidence="2">
    <location>
        <begin position="594"/>
        <end position="614"/>
    </location>
</feature>
<dbReference type="EMBL" id="HBIO01031735">
    <property type="protein sequence ID" value="CAE0479474.1"/>
    <property type="molecule type" value="Transcribed_RNA"/>
</dbReference>
<organism evidence="5">
    <name type="scientific">Chaetoceros debilis</name>
    <dbReference type="NCBI Taxonomy" id="122233"/>
    <lineage>
        <taxon>Eukaryota</taxon>
        <taxon>Sar</taxon>
        <taxon>Stramenopiles</taxon>
        <taxon>Ochrophyta</taxon>
        <taxon>Bacillariophyta</taxon>
        <taxon>Coscinodiscophyceae</taxon>
        <taxon>Chaetocerotophycidae</taxon>
        <taxon>Chaetocerotales</taxon>
        <taxon>Chaetocerotaceae</taxon>
        <taxon>Chaetoceros</taxon>
    </lineage>
</organism>
<dbReference type="SMART" id="SM00213">
    <property type="entry name" value="UBQ"/>
    <property type="match status" value="1"/>
</dbReference>
<dbReference type="SUPFAM" id="SSF46934">
    <property type="entry name" value="UBA-like"/>
    <property type="match status" value="1"/>
</dbReference>
<feature type="compositionally biased region" description="Polar residues" evidence="2">
    <location>
        <begin position="270"/>
        <end position="279"/>
    </location>
</feature>
<dbReference type="SMART" id="SM00727">
    <property type="entry name" value="STI1"/>
    <property type="match status" value="4"/>
</dbReference>
<accession>A0A7S3VGM9</accession>
<dbReference type="PANTHER" id="PTHR10677">
    <property type="entry name" value="UBIQUILIN"/>
    <property type="match status" value="1"/>
</dbReference>
<evidence type="ECO:0000256" key="1">
    <source>
        <dbReference type="ARBA" id="ARBA00071717"/>
    </source>
</evidence>
<sequence length="614" mass="65637">MSSITINIRMSTAARFAVTAARPSSTILQLKVMICHHESSGDCPVDRQRLIYKGRILSENGKTLQEYGITGEAGREETIHLVKGSAPRNDNDGNGAGTAQTMNQQLQPPNPFGFNPSAPQGQGSGNGSGINEMMNNMGNMDMSEMQNQLMQNPEMMQSMMDSPMMQSIMNNPDFLRSMMENNPQMRQLLESNPELRHVLDDPEMMRRSMEMMRDPSAMQNAMRNQDLALSQIENIPGGFNALRRMYEDVQAPMMDAMASGNSGDSASGNTTRSSENQRSGAAGTAMPNPWASSNSTTSNTNANPTGNSTSAPNMNSMNNPFAAMANANANANSNPWGMPPPQGQGNNNSMGGMPAGMPGMPGMPNNMNMEQTIEMLENPMMNQMMSNLMSDPAMMQNMINSNPMLRQLTESNPQVAAMMSNPEMMRNMLNPSNLRNMMQMQNSMGGMPGFPAIPGMGSMGNMGMEGSMGSGNGANNSASGLDFSSLLLNGADTGMGGGAGFGLQPVPATNAAPIPPEQRFRAQLQSLNDMGFDDNQVNIPALIQTHGNVNRAIDMLLTNPPAPAVATSSVPPAFAATPTSLSASTTQSPAPTTHEAEAEVENAKEKDSTEKKND</sequence>
<dbReference type="InterPro" id="IPR029071">
    <property type="entry name" value="Ubiquitin-like_domsf"/>
</dbReference>
<gene>
    <name evidence="5" type="ORF">CDEB00056_LOCUS24328</name>
</gene>
<feature type="region of interest" description="Disordered" evidence="2">
    <location>
        <begin position="85"/>
        <end position="130"/>
    </location>
</feature>
<evidence type="ECO:0000259" key="3">
    <source>
        <dbReference type="PROSITE" id="PS50030"/>
    </source>
</evidence>
<dbReference type="InterPro" id="IPR015940">
    <property type="entry name" value="UBA"/>
</dbReference>
<dbReference type="InterPro" id="IPR015496">
    <property type="entry name" value="Ubiquilin"/>
</dbReference>
<dbReference type="Pfam" id="PF23195">
    <property type="entry name" value="UBQLN1"/>
    <property type="match status" value="2"/>
</dbReference>
<feature type="region of interest" description="Disordered" evidence="2">
    <location>
        <begin position="255"/>
        <end position="320"/>
    </location>
</feature>
<dbReference type="Gene3D" id="1.10.8.10">
    <property type="entry name" value="DNA helicase RuvA subunit, C-terminal domain"/>
    <property type="match status" value="1"/>
</dbReference>
<dbReference type="PROSITE" id="PS50030">
    <property type="entry name" value="UBA"/>
    <property type="match status" value="1"/>
</dbReference>
<feature type="region of interest" description="Disordered" evidence="2">
    <location>
        <begin position="568"/>
        <end position="614"/>
    </location>
</feature>
<dbReference type="PROSITE" id="PS50053">
    <property type="entry name" value="UBIQUITIN_2"/>
    <property type="match status" value="1"/>
</dbReference>
<feature type="compositionally biased region" description="Low complexity" evidence="2">
    <location>
        <begin position="287"/>
        <end position="320"/>
    </location>
</feature>
<dbReference type="Pfam" id="PF00240">
    <property type="entry name" value="ubiquitin"/>
    <property type="match status" value="1"/>
</dbReference>
<evidence type="ECO:0000256" key="2">
    <source>
        <dbReference type="SAM" id="MobiDB-lite"/>
    </source>
</evidence>
<proteinExistence type="predicted"/>
<dbReference type="PANTHER" id="PTHR10677:SF3">
    <property type="entry name" value="FI07626P-RELATED"/>
    <property type="match status" value="1"/>
</dbReference>
<feature type="domain" description="Ubiquitin-like" evidence="4">
    <location>
        <begin position="4"/>
        <end position="69"/>
    </location>
</feature>
<dbReference type="FunFam" id="1.10.260.100:FF:000001">
    <property type="entry name" value="Ubiquilin 1"/>
    <property type="match status" value="1"/>
</dbReference>
<dbReference type="SUPFAM" id="SSF54236">
    <property type="entry name" value="Ubiquitin-like"/>
    <property type="match status" value="1"/>
</dbReference>
<dbReference type="Pfam" id="PF00627">
    <property type="entry name" value="UBA"/>
    <property type="match status" value="1"/>
</dbReference>
<dbReference type="FunFam" id="1.10.8.10:FF:000079">
    <property type="entry name" value="Ubiquitin family protein"/>
    <property type="match status" value="1"/>
</dbReference>
<dbReference type="GO" id="GO:0031593">
    <property type="term" value="F:polyubiquitin modification-dependent protein binding"/>
    <property type="evidence" value="ECO:0007669"/>
    <property type="project" value="TreeGrafter"/>
</dbReference>
<feature type="compositionally biased region" description="Low complexity" evidence="2">
    <location>
        <begin position="255"/>
        <end position="269"/>
    </location>
</feature>
<evidence type="ECO:0000313" key="5">
    <source>
        <dbReference type="EMBL" id="CAE0479474.1"/>
    </source>
</evidence>
<dbReference type="Gene3D" id="3.10.20.90">
    <property type="entry name" value="Phosphatidylinositol 3-kinase Catalytic Subunit, Chain A, domain 1"/>
    <property type="match status" value="1"/>
</dbReference>
<dbReference type="InterPro" id="IPR000626">
    <property type="entry name" value="Ubiquitin-like_dom"/>
</dbReference>